<name>A0A239IXX8_9BACT</name>
<keyword evidence="2" id="KW-1185">Reference proteome</keyword>
<sequence>METSVQRRNSNLVASYTMTFKSFKKVEADKRVKMREVKIYRNSVWIYCDAYMEEERELHEQWAKNFLHAMKIKDTKAIMKALDEMCGLDGTTPAYLRPYRFSSKAKLMKNKEASCHSLVLID</sequence>
<dbReference type="EMBL" id="FZOQ01000019">
    <property type="protein sequence ID" value="SNS97264.1"/>
    <property type="molecule type" value="Genomic_DNA"/>
</dbReference>
<dbReference type="RefSeq" id="WP_144266341.1">
    <property type="nucleotide sequence ID" value="NZ_FZOQ01000019.1"/>
</dbReference>
<dbReference type="AlphaFoldDB" id="A0A239IXX8"/>
<proteinExistence type="predicted"/>
<evidence type="ECO:0000313" key="2">
    <source>
        <dbReference type="Proteomes" id="UP000198432"/>
    </source>
</evidence>
<accession>A0A239IXX8</accession>
<dbReference type="Proteomes" id="UP000198432">
    <property type="component" value="Unassembled WGS sequence"/>
</dbReference>
<organism evidence="1 2">
    <name type="scientific">Pontibacter ummariensis</name>
    <dbReference type="NCBI Taxonomy" id="1610492"/>
    <lineage>
        <taxon>Bacteria</taxon>
        <taxon>Pseudomonadati</taxon>
        <taxon>Bacteroidota</taxon>
        <taxon>Cytophagia</taxon>
        <taxon>Cytophagales</taxon>
        <taxon>Hymenobacteraceae</taxon>
        <taxon>Pontibacter</taxon>
    </lineage>
</organism>
<evidence type="ECO:0000313" key="1">
    <source>
        <dbReference type="EMBL" id="SNS97264.1"/>
    </source>
</evidence>
<dbReference type="OrthoDB" id="855422at2"/>
<protein>
    <submittedName>
        <fullName evidence="1">Uncharacterized protein</fullName>
    </submittedName>
</protein>
<gene>
    <name evidence="1" type="ORF">SAMN06296052_11917</name>
</gene>
<reference evidence="2" key="1">
    <citation type="submission" date="2017-06" db="EMBL/GenBank/DDBJ databases">
        <authorList>
            <person name="Varghese N."/>
            <person name="Submissions S."/>
        </authorList>
    </citation>
    <scope>NUCLEOTIDE SEQUENCE [LARGE SCALE GENOMIC DNA]</scope>
    <source>
        <strain evidence="2">NKM1</strain>
    </source>
</reference>